<evidence type="ECO:0000256" key="1">
    <source>
        <dbReference type="SAM" id="MobiDB-lite"/>
    </source>
</evidence>
<feature type="compositionally biased region" description="Acidic residues" evidence="1">
    <location>
        <begin position="1"/>
        <end position="10"/>
    </location>
</feature>
<name>A0A075IC32_9EURY</name>
<accession>A0A075IC32</accession>
<dbReference type="EMBL" id="KF901238">
    <property type="protein sequence ID" value="AIF23688.1"/>
    <property type="molecule type" value="Genomic_DNA"/>
</dbReference>
<organism evidence="2">
    <name type="scientific">uncultured marine group II/III euryarchaeote SAT1000_18_B12</name>
    <dbReference type="NCBI Taxonomy" id="1456563"/>
    <lineage>
        <taxon>Archaea</taxon>
        <taxon>Methanobacteriati</taxon>
        <taxon>Methanobacteriota</taxon>
        <taxon>environmental samples</taxon>
    </lineage>
</organism>
<sequence length="244" mass="27504">MVEDDEDFSDVSELPLPPLPPGITLPPPPPPPAMVPEEEFKLDDATEFLGEDLEEEVFDESNDFQAQWEKRRSSDPSLATDSKDSMYGHIDRIATGDVGTLLDRFSDRFGSELDREIIVLRKQQQQDIRAVKPTVELVSAPTIEIEERDMDDSHADEFVEFFEVVNNLLGNMPEDFISRFLNSDSFALFESVGTNPEAADEDARKAFFTMINAELGELPEDKINEFVESPGFEIFTRTGQKYGG</sequence>
<reference evidence="2" key="1">
    <citation type="journal article" date="2014" name="Genome Biol. Evol.">
        <title>Pangenome evidence for extensive interdomain horizontal transfer affecting lineage core and shell genes in uncultured planktonic thaumarchaeota and euryarchaeota.</title>
        <authorList>
            <person name="Deschamps P."/>
            <person name="Zivanovic Y."/>
            <person name="Moreira D."/>
            <person name="Rodriguez-Valera F."/>
            <person name="Lopez-Garcia P."/>
        </authorList>
    </citation>
    <scope>NUCLEOTIDE SEQUENCE</scope>
</reference>
<dbReference type="AlphaFoldDB" id="A0A075IC32"/>
<protein>
    <submittedName>
        <fullName evidence="2">Uncharacterized protein</fullName>
    </submittedName>
</protein>
<feature type="region of interest" description="Disordered" evidence="1">
    <location>
        <begin position="59"/>
        <end position="84"/>
    </location>
</feature>
<evidence type="ECO:0000313" key="2">
    <source>
        <dbReference type="EMBL" id="AIF23688.1"/>
    </source>
</evidence>
<feature type="region of interest" description="Disordered" evidence="1">
    <location>
        <begin position="1"/>
        <end position="37"/>
    </location>
</feature>
<feature type="compositionally biased region" description="Pro residues" evidence="1">
    <location>
        <begin position="15"/>
        <end position="34"/>
    </location>
</feature>
<proteinExistence type="predicted"/>